<dbReference type="EMBL" id="AMCV02000040">
    <property type="protein sequence ID" value="TDZ15422.1"/>
    <property type="molecule type" value="Genomic_DNA"/>
</dbReference>
<proteinExistence type="predicted"/>
<evidence type="ECO:0000313" key="3">
    <source>
        <dbReference type="Proteomes" id="UP000014480"/>
    </source>
</evidence>
<evidence type="ECO:0000256" key="1">
    <source>
        <dbReference type="SAM" id="MobiDB-lite"/>
    </source>
</evidence>
<reference evidence="3" key="2">
    <citation type="journal article" date="2019" name="Mol. Plant Microbe Interact.">
        <title>Genome sequence resources for four phytopathogenic fungi from the Colletotrichum orbiculare species complex.</title>
        <authorList>
            <person name="Gan P."/>
            <person name="Tsushima A."/>
            <person name="Narusaka M."/>
            <person name="Narusaka Y."/>
            <person name="Takano Y."/>
            <person name="Kubo Y."/>
            <person name="Shirasu K."/>
        </authorList>
    </citation>
    <scope>GENOME REANNOTATION</scope>
    <source>
        <strain evidence="3">104-T / ATCC 96160 / CBS 514.97 / LARS 414 / MAFF 240422</strain>
    </source>
</reference>
<reference evidence="3" key="1">
    <citation type="journal article" date="2013" name="New Phytol.">
        <title>Comparative genomic and transcriptomic analyses reveal the hemibiotrophic stage shift of Colletotrichum fungi.</title>
        <authorList>
            <person name="Gan P."/>
            <person name="Ikeda K."/>
            <person name="Irieda H."/>
            <person name="Narusaka M."/>
            <person name="O'Connell R.J."/>
            <person name="Narusaka Y."/>
            <person name="Takano Y."/>
            <person name="Kubo Y."/>
            <person name="Shirasu K."/>
        </authorList>
    </citation>
    <scope>NUCLEOTIDE SEQUENCE [LARGE SCALE GENOMIC DNA]</scope>
    <source>
        <strain evidence="3">104-T / ATCC 96160 / CBS 514.97 / LARS 414 / MAFF 240422</strain>
    </source>
</reference>
<protein>
    <submittedName>
        <fullName evidence="2">Uncharacterized protein</fullName>
    </submittedName>
</protein>
<comment type="caution">
    <text evidence="2">The sequence shown here is derived from an EMBL/GenBank/DDBJ whole genome shotgun (WGS) entry which is preliminary data.</text>
</comment>
<feature type="region of interest" description="Disordered" evidence="1">
    <location>
        <begin position="68"/>
        <end position="88"/>
    </location>
</feature>
<organism evidence="2 3">
    <name type="scientific">Colletotrichum orbiculare (strain 104-T / ATCC 96160 / CBS 514.97 / LARS 414 / MAFF 240422)</name>
    <name type="common">Cucumber anthracnose fungus</name>
    <name type="synonym">Colletotrichum lagenarium</name>
    <dbReference type="NCBI Taxonomy" id="1213857"/>
    <lineage>
        <taxon>Eukaryota</taxon>
        <taxon>Fungi</taxon>
        <taxon>Dikarya</taxon>
        <taxon>Ascomycota</taxon>
        <taxon>Pezizomycotina</taxon>
        <taxon>Sordariomycetes</taxon>
        <taxon>Hypocreomycetidae</taxon>
        <taxon>Glomerellales</taxon>
        <taxon>Glomerellaceae</taxon>
        <taxon>Colletotrichum</taxon>
        <taxon>Colletotrichum orbiculare species complex</taxon>
    </lineage>
</organism>
<dbReference type="AlphaFoldDB" id="A0A484FBN4"/>
<evidence type="ECO:0000313" key="2">
    <source>
        <dbReference type="EMBL" id="TDZ15422.1"/>
    </source>
</evidence>
<name>A0A484FBN4_COLOR</name>
<keyword evidence="3" id="KW-1185">Reference proteome</keyword>
<gene>
    <name evidence="2" type="ORF">Cob_v011597</name>
</gene>
<sequence>MSLWARNIQPMPIRYESLGVCGSIFWDAPPYLEPNLTWTFMGSVSHSAVGELGKFPAIVASFWKMSSPGPNSACSGTDEPRTPECPYD</sequence>
<accession>A0A484FBN4</accession>
<dbReference type="Proteomes" id="UP000014480">
    <property type="component" value="Unassembled WGS sequence"/>
</dbReference>